<dbReference type="Gene3D" id="1.10.10.1320">
    <property type="entry name" value="Anti-sigma factor, zinc-finger domain"/>
    <property type="match status" value="1"/>
</dbReference>
<evidence type="ECO:0000256" key="6">
    <source>
        <dbReference type="ARBA" id="ARBA00023015"/>
    </source>
</evidence>
<evidence type="ECO:0000256" key="8">
    <source>
        <dbReference type="ARBA" id="ARBA00023163"/>
    </source>
</evidence>
<evidence type="ECO:0000256" key="7">
    <source>
        <dbReference type="ARBA" id="ARBA00023136"/>
    </source>
</evidence>
<dbReference type="InterPro" id="IPR051474">
    <property type="entry name" value="Anti-sigma-K/W_factor"/>
</dbReference>
<keyword evidence="4 11" id="KW-0812">Transmembrane</keyword>
<comment type="caution">
    <text evidence="14">The sequence shown here is derived from an EMBL/GenBank/DDBJ whole genome shotgun (WGS) entry which is preliminary data.</text>
</comment>
<dbReference type="Proteomes" id="UP000642673">
    <property type="component" value="Unassembled WGS sequence"/>
</dbReference>
<evidence type="ECO:0000256" key="11">
    <source>
        <dbReference type="SAM" id="Phobius"/>
    </source>
</evidence>
<dbReference type="Pfam" id="PF10099">
    <property type="entry name" value="RskA_C"/>
    <property type="match status" value="1"/>
</dbReference>
<comment type="subcellular location">
    <subcellularLocation>
        <location evidence="2">Cell membrane</location>
    </subcellularLocation>
    <subcellularLocation>
        <location evidence="1">Membrane</location>
        <topology evidence="1">Single-pass membrane protein</topology>
    </subcellularLocation>
</comment>
<dbReference type="InterPro" id="IPR041916">
    <property type="entry name" value="Anti_sigma_zinc_sf"/>
</dbReference>
<keyword evidence="5 11" id="KW-1133">Transmembrane helix</keyword>
<evidence type="ECO:0000256" key="3">
    <source>
        <dbReference type="ARBA" id="ARBA00022475"/>
    </source>
</evidence>
<keyword evidence="8" id="KW-0804">Transcription</keyword>
<evidence type="ECO:0000256" key="4">
    <source>
        <dbReference type="ARBA" id="ARBA00022692"/>
    </source>
</evidence>
<feature type="domain" description="Putative zinc-finger" evidence="13">
    <location>
        <begin position="7"/>
        <end position="39"/>
    </location>
</feature>
<evidence type="ECO:0000259" key="13">
    <source>
        <dbReference type="Pfam" id="PF13490"/>
    </source>
</evidence>
<sequence>MKHHASDAHTLAAAYALGALEDGERKEFDAHLRTCEACRHEAAEFEATAARLAAAVAQPPPAAVKPQVMAAIDGVRQLPPRIPTVPSAAALGGMLRRRAVPLALAASVVAAALGGVTVWQAQNGQDLRQEARQAQRQLDAVSTVLAAPDARTVHGRAANGAVTTVVASRRQNQAVFTAGLLPTPGAGKTYQLWLDHKGTMRPAGFIDHDGTVLLTGAPADADAVGLTLEPAGGSPQPTTAPLILMTLPA</sequence>
<evidence type="ECO:0000256" key="2">
    <source>
        <dbReference type="ARBA" id="ARBA00004236"/>
    </source>
</evidence>
<organism evidence="14 15">
    <name type="scientific">Streptomyces cirratus</name>
    <dbReference type="NCBI Taxonomy" id="68187"/>
    <lineage>
        <taxon>Bacteria</taxon>
        <taxon>Bacillati</taxon>
        <taxon>Actinomycetota</taxon>
        <taxon>Actinomycetes</taxon>
        <taxon>Kitasatosporales</taxon>
        <taxon>Streptomycetaceae</taxon>
        <taxon>Streptomyces</taxon>
    </lineage>
</organism>
<dbReference type="PANTHER" id="PTHR37461:SF1">
    <property type="entry name" value="ANTI-SIGMA-K FACTOR RSKA"/>
    <property type="match status" value="1"/>
</dbReference>
<dbReference type="InterPro" id="IPR027383">
    <property type="entry name" value="Znf_put"/>
</dbReference>
<name>A0ABQ3F0W7_9ACTN</name>
<evidence type="ECO:0000259" key="12">
    <source>
        <dbReference type="Pfam" id="PF10099"/>
    </source>
</evidence>
<keyword evidence="15" id="KW-1185">Reference proteome</keyword>
<protein>
    <recommendedName>
        <fullName evidence="10">Regulator of SigK</fullName>
    </recommendedName>
    <alternativeName>
        <fullName evidence="9">Sigma-K anti-sigma factor RskA</fullName>
    </alternativeName>
</protein>
<evidence type="ECO:0000256" key="5">
    <source>
        <dbReference type="ARBA" id="ARBA00022989"/>
    </source>
</evidence>
<evidence type="ECO:0000256" key="1">
    <source>
        <dbReference type="ARBA" id="ARBA00004167"/>
    </source>
</evidence>
<gene>
    <name evidence="14" type="ORF">GCM10010347_42430</name>
</gene>
<evidence type="ECO:0000256" key="10">
    <source>
        <dbReference type="ARBA" id="ARBA00030803"/>
    </source>
</evidence>
<dbReference type="EMBL" id="BMVP01000008">
    <property type="protein sequence ID" value="GHB67829.1"/>
    <property type="molecule type" value="Genomic_DNA"/>
</dbReference>
<feature type="domain" description="Anti-sigma K factor RskA C-terminal" evidence="12">
    <location>
        <begin position="102"/>
        <end position="241"/>
    </location>
</feature>
<dbReference type="RefSeq" id="WP_190185801.1">
    <property type="nucleotide sequence ID" value="NZ_BMVP01000008.1"/>
</dbReference>
<evidence type="ECO:0000313" key="14">
    <source>
        <dbReference type="EMBL" id="GHB67829.1"/>
    </source>
</evidence>
<dbReference type="InterPro" id="IPR018764">
    <property type="entry name" value="RskA_C"/>
</dbReference>
<proteinExistence type="predicted"/>
<dbReference type="PANTHER" id="PTHR37461">
    <property type="entry name" value="ANTI-SIGMA-K FACTOR RSKA"/>
    <property type="match status" value="1"/>
</dbReference>
<keyword evidence="6" id="KW-0805">Transcription regulation</keyword>
<evidence type="ECO:0000256" key="9">
    <source>
        <dbReference type="ARBA" id="ARBA00029829"/>
    </source>
</evidence>
<dbReference type="Pfam" id="PF13490">
    <property type="entry name" value="zf-HC2"/>
    <property type="match status" value="1"/>
</dbReference>
<keyword evidence="7 11" id="KW-0472">Membrane</keyword>
<accession>A0ABQ3F0W7</accession>
<feature type="transmembrane region" description="Helical" evidence="11">
    <location>
        <begin position="99"/>
        <end position="119"/>
    </location>
</feature>
<evidence type="ECO:0000313" key="15">
    <source>
        <dbReference type="Proteomes" id="UP000642673"/>
    </source>
</evidence>
<reference evidence="15" key="1">
    <citation type="journal article" date="2019" name="Int. J. Syst. Evol. Microbiol.">
        <title>The Global Catalogue of Microorganisms (GCM) 10K type strain sequencing project: providing services to taxonomists for standard genome sequencing and annotation.</title>
        <authorList>
            <consortium name="The Broad Institute Genomics Platform"/>
            <consortium name="The Broad Institute Genome Sequencing Center for Infectious Disease"/>
            <person name="Wu L."/>
            <person name="Ma J."/>
        </authorList>
    </citation>
    <scope>NUCLEOTIDE SEQUENCE [LARGE SCALE GENOMIC DNA]</scope>
    <source>
        <strain evidence="15">JCM 4738</strain>
    </source>
</reference>
<keyword evidence="3" id="KW-1003">Cell membrane</keyword>